<reference evidence="2" key="1">
    <citation type="journal article" date="2014" name="Proc. Natl. Acad. Sci. U.S.A.">
        <title>Extensive sampling of basidiomycete genomes demonstrates inadequacy of the white-rot/brown-rot paradigm for wood decay fungi.</title>
        <authorList>
            <person name="Riley R."/>
            <person name="Salamov A.A."/>
            <person name="Brown D.W."/>
            <person name="Nagy L.G."/>
            <person name="Floudas D."/>
            <person name="Held B.W."/>
            <person name="Levasseur A."/>
            <person name="Lombard V."/>
            <person name="Morin E."/>
            <person name="Otillar R."/>
            <person name="Lindquist E.A."/>
            <person name="Sun H."/>
            <person name="LaButti K.M."/>
            <person name="Schmutz J."/>
            <person name="Jabbour D."/>
            <person name="Luo H."/>
            <person name="Baker S.E."/>
            <person name="Pisabarro A.G."/>
            <person name="Walton J.D."/>
            <person name="Blanchette R.A."/>
            <person name="Henrissat B."/>
            <person name="Martin F."/>
            <person name="Cullen D."/>
            <person name="Hibbett D.S."/>
            <person name="Grigoriev I.V."/>
        </authorList>
    </citation>
    <scope>NUCLEOTIDE SEQUENCE [LARGE SCALE GENOMIC DNA]</scope>
    <source>
        <strain evidence="2">CBS 339.88</strain>
    </source>
</reference>
<accession>A0A067TQ55</accession>
<gene>
    <name evidence="1" type="ORF">GALMADRAFT_240466</name>
</gene>
<keyword evidence="2" id="KW-1185">Reference proteome</keyword>
<organism evidence="1 2">
    <name type="scientific">Galerina marginata (strain CBS 339.88)</name>
    <dbReference type="NCBI Taxonomy" id="685588"/>
    <lineage>
        <taxon>Eukaryota</taxon>
        <taxon>Fungi</taxon>
        <taxon>Dikarya</taxon>
        <taxon>Basidiomycota</taxon>
        <taxon>Agaricomycotina</taxon>
        <taxon>Agaricomycetes</taxon>
        <taxon>Agaricomycetidae</taxon>
        <taxon>Agaricales</taxon>
        <taxon>Agaricineae</taxon>
        <taxon>Strophariaceae</taxon>
        <taxon>Galerina</taxon>
    </lineage>
</organism>
<sequence>MPNNRQDPSTDAELSKLTQQKLRCKAERKALVLRIEELDQEVIRIDANYAAIHNKRLPLLGLPTEVTCMILQFAVGSGYHISGQKRRYFEVIASHVCRQWRSIALTYSRLWARFCYVGPKTFLNDMDRLDAYLNRSVSHELELWLDFRMTPIQNELDLLEMALGQIERWKCFVVSSGGEDSLFGIHSRIGHLGAPKLEHFSFVCEVFSPSGPHIPISNLEPTLFTNGAPKLQSVVLGRSSAICLPSLSNITTLCLETLHEGMAIAFPWSTFHLILTLPLLSNLSLAGDVVAHPHASATSPITMGNLLHFRCGGCGVLPFFLPLLRAPLLQTLIIQNDGFNDLFLESVGASAEPYAFPALQTISLLNITFDTLAAAWYFARMTESATEILLSEEESWQTLLSALQCSEEYPEKTYWSKVKLLTCDFCHWNINDYTTFLEFAKARSKNGLIIRIFDRLDCCWRQDLAREYDVLKEICTVEVMDVTNNPFSQPWPPGAYNYLHDSEDFFRVDPY</sequence>
<proteinExistence type="predicted"/>
<dbReference type="EMBL" id="KL142370">
    <property type="protein sequence ID" value="KDR82029.1"/>
    <property type="molecule type" value="Genomic_DNA"/>
</dbReference>
<dbReference type="Proteomes" id="UP000027222">
    <property type="component" value="Unassembled WGS sequence"/>
</dbReference>
<evidence type="ECO:0000313" key="1">
    <source>
        <dbReference type="EMBL" id="KDR82029.1"/>
    </source>
</evidence>
<dbReference type="STRING" id="685588.A0A067TQ55"/>
<dbReference type="OrthoDB" id="2840678at2759"/>
<evidence type="ECO:0000313" key="2">
    <source>
        <dbReference type="Proteomes" id="UP000027222"/>
    </source>
</evidence>
<name>A0A067TQ55_GALM3</name>
<protein>
    <submittedName>
        <fullName evidence="1">Uncharacterized protein</fullName>
    </submittedName>
</protein>
<dbReference type="AlphaFoldDB" id="A0A067TQ55"/>
<dbReference type="HOGENOM" id="CLU_020999_4_0_1"/>